<keyword evidence="4" id="KW-0547">Nucleotide-binding</keyword>
<dbReference type="InterPro" id="IPR013563">
    <property type="entry name" value="Oligopep_ABC_C"/>
</dbReference>
<proteinExistence type="inferred from homology"/>
<evidence type="ECO:0000256" key="1">
    <source>
        <dbReference type="ARBA" id="ARBA00004417"/>
    </source>
</evidence>
<evidence type="ECO:0000256" key="4">
    <source>
        <dbReference type="ARBA" id="ARBA00022741"/>
    </source>
</evidence>
<dbReference type="NCBIfam" id="NF008453">
    <property type="entry name" value="PRK11308.1"/>
    <property type="match status" value="2"/>
</dbReference>
<dbReference type="FunFam" id="3.40.50.300:FF:000016">
    <property type="entry name" value="Oligopeptide ABC transporter ATP-binding component"/>
    <property type="match status" value="1"/>
</dbReference>
<sequence length="542" mass="58757">MSDTLLTVEDLSVAFRNGARETRAVDRVSFAIERGETLALVGESGSGKSVTALSILRLLDGAAHHPGGKILFKGRDLLTLPEREMRVVRGADITMVFQEPMTSLNPLHTIQRQIGEVLEIHRGLKGKAARSRILELLDLVGIRDAERRLGAYPHELSGGQRQRVMIAMALACEPDLLVADEPTTALDVTVQAQILALLADLQKRLGMAMLFITHDLGIVRRIANRVCVMLAGRIVEAGPVAQVFTRPQHEYTQRLLAAEPSGRANPVPTGAAELVEAGPLKVWFPLKAGLLRRTVGHVKAVDGVRLTVRAGETVGVVGESGSGKTTLGLALLRLTESEGPIVFLGQRIEGRGPALMRPLRKDMQVVFQDPYGSLSPRMSVGDIVAEGLAVQGQVKGGAERRALVAKALTDVGLDPAAMDRYPHEFSGGQRQRIAIARAIVLKPRFVVLDEPTSALDRSVQAQIVTLLRDLQRERGIAYLFISHDLKVVRALSNYVMVMQHGQVVEEGPAEEIFSAPKTEYTRALFAAAFEMDAATTAEIEPA</sequence>
<dbReference type="RefSeq" id="WP_096484880.1">
    <property type="nucleotide sequence ID" value="NZ_AP014809.1"/>
</dbReference>
<dbReference type="Proteomes" id="UP000218288">
    <property type="component" value="Chromosome"/>
</dbReference>
<dbReference type="GO" id="GO:0055085">
    <property type="term" value="P:transmembrane transport"/>
    <property type="evidence" value="ECO:0007669"/>
    <property type="project" value="UniProtKB-ARBA"/>
</dbReference>
<protein>
    <submittedName>
        <fullName evidence="7">ABC transporter ATP-binding protein</fullName>
    </submittedName>
</protein>
<dbReference type="PANTHER" id="PTHR43776:SF7">
    <property type="entry name" value="D,D-DIPEPTIDE TRANSPORT ATP-BINDING PROTEIN DDPF-RELATED"/>
    <property type="match status" value="1"/>
</dbReference>
<dbReference type="InterPro" id="IPR003439">
    <property type="entry name" value="ABC_transporter-like_ATP-bd"/>
</dbReference>
<dbReference type="EMBL" id="AP014809">
    <property type="protein sequence ID" value="BAU90562.1"/>
    <property type="molecule type" value="Genomic_DNA"/>
</dbReference>
<evidence type="ECO:0000256" key="3">
    <source>
        <dbReference type="ARBA" id="ARBA00022448"/>
    </source>
</evidence>
<dbReference type="CDD" id="cd03257">
    <property type="entry name" value="ABC_NikE_OppD_transporters"/>
    <property type="match status" value="2"/>
</dbReference>
<dbReference type="GO" id="GO:0016887">
    <property type="term" value="F:ATP hydrolysis activity"/>
    <property type="evidence" value="ECO:0007669"/>
    <property type="project" value="InterPro"/>
</dbReference>
<dbReference type="OrthoDB" id="9802264at2"/>
<evidence type="ECO:0000259" key="6">
    <source>
        <dbReference type="PROSITE" id="PS50893"/>
    </source>
</evidence>
<dbReference type="Pfam" id="PF08352">
    <property type="entry name" value="oligo_HPY"/>
    <property type="match status" value="2"/>
</dbReference>
<feature type="domain" description="ABC transporter" evidence="6">
    <location>
        <begin position="6"/>
        <end position="256"/>
    </location>
</feature>
<evidence type="ECO:0000256" key="2">
    <source>
        <dbReference type="ARBA" id="ARBA00005417"/>
    </source>
</evidence>
<keyword evidence="5 7" id="KW-0067">ATP-binding</keyword>
<dbReference type="SUPFAM" id="SSF52540">
    <property type="entry name" value="P-loop containing nucleoside triphosphate hydrolases"/>
    <property type="match status" value="2"/>
</dbReference>
<comment type="similarity">
    <text evidence="2">Belongs to the ABC transporter superfamily.</text>
</comment>
<dbReference type="AlphaFoldDB" id="A0A161JM30"/>
<dbReference type="InterPro" id="IPR027417">
    <property type="entry name" value="P-loop_NTPase"/>
</dbReference>
<dbReference type="SMART" id="SM00382">
    <property type="entry name" value="AAA"/>
    <property type="match status" value="2"/>
</dbReference>
<dbReference type="Pfam" id="PF00005">
    <property type="entry name" value="ABC_tran"/>
    <property type="match status" value="2"/>
</dbReference>
<name>A0A161JM30_9HYPH</name>
<dbReference type="GO" id="GO:0005524">
    <property type="term" value="F:ATP binding"/>
    <property type="evidence" value="ECO:0007669"/>
    <property type="project" value="UniProtKB-KW"/>
</dbReference>
<accession>A0A161JM30</accession>
<organism evidence="7 8">
    <name type="scientific">Methylorubrum populi</name>
    <dbReference type="NCBI Taxonomy" id="223967"/>
    <lineage>
        <taxon>Bacteria</taxon>
        <taxon>Pseudomonadati</taxon>
        <taxon>Pseudomonadota</taxon>
        <taxon>Alphaproteobacteria</taxon>
        <taxon>Hyphomicrobiales</taxon>
        <taxon>Methylobacteriaceae</taxon>
        <taxon>Methylorubrum</taxon>
    </lineage>
</organism>
<feature type="domain" description="ABC transporter" evidence="6">
    <location>
        <begin position="286"/>
        <end position="525"/>
    </location>
</feature>
<keyword evidence="3" id="KW-0813">Transport</keyword>
<dbReference type="InterPro" id="IPR017871">
    <property type="entry name" value="ABC_transporter-like_CS"/>
</dbReference>
<reference evidence="7 8" key="1">
    <citation type="journal article" date="2016" name="Genome Announc.">
        <title>Complete Genome Sequence of Methylobacterium populi P-1M, Isolated from Pink-Pigmented Household Biofilm.</title>
        <authorList>
            <person name="Morohoshi T."/>
            <person name="Ikeda T."/>
        </authorList>
    </citation>
    <scope>NUCLEOTIDE SEQUENCE [LARGE SCALE GENOMIC DNA]</scope>
    <source>
        <strain evidence="7 8">P-1M</strain>
    </source>
</reference>
<dbReference type="InterPro" id="IPR050319">
    <property type="entry name" value="ABC_transp_ATP-bind"/>
</dbReference>
<dbReference type="GO" id="GO:0015833">
    <property type="term" value="P:peptide transport"/>
    <property type="evidence" value="ECO:0007669"/>
    <property type="project" value="InterPro"/>
</dbReference>
<dbReference type="GO" id="GO:0005886">
    <property type="term" value="C:plasma membrane"/>
    <property type="evidence" value="ECO:0007669"/>
    <property type="project" value="UniProtKB-SubCell"/>
</dbReference>
<evidence type="ECO:0000256" key="5">
    <source>
        <dbReference type="ARBA" id="ARBA00022840"/>
    </source>
</evidence>
<dbReference type="Gene3D" id="3.40.50.300">
    <property type="entry name" value="P-loop containing nucleotide triphosphate hydrolases"/>
    <property type="match status" value="2"/>
</dbReference>
<comment type="subcellular location">
    <subcellularLocation>
        <location evidence="1">Cell inner membrane</location>
        <topology evidence="1">Peripheral membrane protein</topology>
    </subcellularLocation>
</comment>
<dbReference type="PROSITE" id="PS00211">
    <property type="entry name" value="ABC_TRANSPORTER_1"/>
    <property type="match status" value="2"/>
</dbReference>
<dbReference type="PROSITE" id="PS50893">
    <property type="entry name" value="ABC_TRANSPORTER_2"/>
    <property type="match status" value="2"/>
</dbReference>
<dbReference type="PANTHER" id="PTHR43776">
    <property type="entry name" value="TRANSPORT ATP-BINDING PROTEIN"/>
    <property type="match status" value="1"/>
</dbReference>
<evidence type="ECO:0000313" key="8">
    <source>
        <dbReference type="Proteomes" id="UP000218288"/>
    </source>
</evidence>
<dbReference type="NCBIfam" id="NF007739">
    <property type="entry name" value="PRK10419.1"/>
    <property type="match status" value="2"/>
</dbReference>
<gene>
    <name evidence="7" type="ORF">MPPM_1957</name>
</gene>
<evidence type="ECO:0000313" key="7">
    <source>
        <dbReference type="EMBL" id="BAU90562.1"/>
    </source>
</evidence>
<dbReference type="InterPro" id="IPR003593">
    <property type="entry name" value="AAA+_ATPase"/>
</dbReference>